<dbReference type="Pfam" id="PF17971">
    <property type="entry name" value="LIFR_D2"/>
    <property type="match status" value="1"/>
</dbReference>
<gene>
    <name evidence="13" type="primary">osmr</name>
</gene>
<dbReference type="PANTHER" id="PTHR48423:SF1">
    <property type="entry name" value="INTERLEUKIN-27 RECEPTOR SUBUNIT ALPHA"/>
    <property type="match status" value="1"/>
</dbReference>
<dbReference type="CTD" id="9180"/>
<name>A0A2I4BHJ9_AUSLI</name>
<dbReference type="RefSeq" id="XP_013867225.1">
    <property type="nucleotide sequence ID" value="XM_014011771.1"/>
</dbReference>
<proteinExistence type="inferred from homology"/>
<dbReference type="InterPro" id="IPR003961">
    <property type="entry name" value="FN3_dom"/>
</dbReference>
<dbReference type="InterPro" id="IPR036116">
    <property type="entry name" value="FN3_sf"/>
</dbReference>
<dbReference type="PROSITE" id="PS50853">
    <property type="entry name" value="FN3"/>
    <property type="match status" value="2"/>
</dbReference>
<evidence type="ECO:0000256" key="6">
    <source>
        <dbReference type="ARBA" id="ARBA00022989"/>
    </source>
</evidence>
<keyword evidence="6" id="KW-1133">Transmembrane helix</keyword>
<keyword evidence="5" id="KW-0677">Repeat</keyword>
<evidence type="ECO:0000256" key="2">
    <source>
        <dbReference type="ARBA" id="ARBA00008921"/>
    </source>
</evidence>
<evidence type="ECO:0000256" key="1">
    <source>
        <dbReference type="ARBA" id="ARBA00004479"/>
    </source>
</evidence>
<feature type="domain" description="Fibronectin type-III" evidence="11">
    <location>
        <begin position="608"/>
        <end position="712"/>
    </location>
</feature>
<dbReference type="OrthoDB" id="6382334at2759"/>
<evidence type="ECO:0000313" key="12">
    <source>
        <dbReference type="Proteomes" id="UP000192220"/>
    </source>
</evidence>
<evidence type="ECO:0000259" key="11">
    <source>
        <dbReference type="PROSITE" id="PS50853"/>
    </source>
</evidence>
<dbReference type="SMART" id="SM00060">
    <property type="entry name" value="FN3"/>
    <property type="match status" value="5"/>
</dbReference>
<accession>A0A2I4BHJ9</accession>
<dbReference type="PANTHER" id="PTHR48423">
    <property type="entry name" value="INTERLEUKIN-27 RECEPTOR SUBUNIT ALPHA"/>
    <property type="match status" value="1"/>
</dbReference>
<evidence type="ECO:0000256" key="9">
    <source>
        <dbReference type="ARBA" id="ARBA00023180"/>
    </source>
</evidence>
<dbReference type="KEGG" id="alim:106519911"/>
<evidence type="ECO:0000256" key="3">
    <source>
        <dbReference type="ARBA" id="ARBA00022692"/>
    </source>
</evidence>
<dbReference type="InterPro" id="IPR013783">
    <property type="entry name" value="Ig-like_fold"/>
</dbReference>
<evidence type="ECO:0000256" key="8">
    <source>
        <dbReference type="ARBA" id="ARBA00023170"/>
    </source>
</evidence>
<dbReference type="Pfam" id="PF25552">
    <property type="entry name" value="LIFR_D4"/>
    <property type="match status" value="1"/>
</dbReference>
<sequence>MKSVTVFSSHLLRLFLIFFKHQAESCSDAGSPPLKPTIHHLEAVSDKQSLVVSWLRNYGASENDICEIQISRTESYNIIYAENVSVPAGDSNKYSWTWTSDLPLECVDHSVRIRSFCNQTAPSPWSDWTTNRGVTIEHKTRIFPSKRMLREGSSAMFCCVPRAGVSITSITFSNNPYPLLSVGARVKAISVNNLTIPTTRFKTLTVTCTDSTGETVYTANNISFPPQKPRNLSCATSDMKTVACSWDSGRVRDQFDRNKQKHTLYVKNSDQAPIICEPSSCTFPAVAQLQEYNILVEVKDQLGEESESYSFNISDRVLPVLDWDKVIHGVMDVLLSWSVQGNLKNLFCQVQTSPGSITELICNSGSDFCKVKVEHLQPNTHYSARVRCSVDGRLWGEWTPNTFFTTYPLVTLDLWRRIQPLSASDDRCVTLLWSSEAVGGGATPVIIQGYRLERSQGGETSMEVKDSGQNQAVVFIGPGRCDVTVRAVLQTGSSVPGNITVPPKDVTDFLPSTRRLSSISAGGFNLLWDERSTITCGYTVEWCILGIPEPCTLRWIRVPEGNNTLLLPAKFFKPGRRYLFNIYGCSEHGDTLLEIQTGYSQELKSVQAPSLIESVQTTSSSVTLEWLYDEEDPAQPAFITGYLVTVQKVGPGTWPNLTENLFDVSVADPRQKSVTIEGLQQQQEYSCSVSALTKAGPGLPASIAIRTRTNYLSHLAKILTPVLLLLGCMVLLWPRRKVLKNGLKQIFMYPAGMNIKTPEIDSFLYETDQKLQNQKVEDCISCDIEILNIKPLLCETTSLRDPDFTNTLYSAGSQFPPPSVPLLTNYCPQSTMLLCNRSTLQQVTGVSNRSYLSIAANPPEPGEATFRELICSSEPSDCLQEQCVVICGYI</sequence>
<feature type="chain" id="PRO_5014196542" evidence="10">
    <location>
        <begin position="26"/>
        <end position="890"/>
    </location>
</feature>
<organism evidence="12 13">
    <name type="scientific">Austrofundulus limnaeus</name>
    <name type="common">Annual killifish</name>
    <dbReference type="NCBI Taxonomy" id="52670"/>
    <lineage>
        <taxon>Eukaryota</taxon>
        <taxon>Metazoa</taxon>
        <taxon>Chordata</taxon>
        <taxon>Craniata</taxon>
        <taxon>Vertebrata</taxon>
        <taxon>Euteleostomi</taxon>
        <taxon>Actinopterygii</taxon>
        <taxon>Neopterygii</taxon>
        <taxon>Teleostei</taxon>
        <taxon>Neoteleostei</taxon>
        <taxon>Acanthomorphata</taxon>
        <taxon>Ovalentaria</taxon>
        <taxon>Atherinomorphae</taxon>
        <taxon>Cyprinodontiformes</taxon>
        <taxon>Rivulidae</taxon>
        <taxon>Austrofundulus</taxon>
    </lineage>
</organism>
<dbReference type="Proteomes" id="UP000192220">
    <property type="component" value="Unplaced"/>
</dbReference>
<evidence type="ECO:0000256" key="5">
    <source>
        <dbReference type="ARBA" id="ARBA00022737"/>
    </source>
</evidence>
<evidence type="ECO:0000256" key="10">
    <source>
        <dbReference type="SAM" id="SignalP"/>
    </source>
</evidence>
<dbReference type="InterPro" id="IPR052672">
    <property type="entry name" value="Type1_Cytokine_Rcpt_Type2"/>
</dbReference>
<evidence type="ECO:0000313" key="13">
    <source>
        <dbReference type="RefSeq" id="XP_013867225.1"/>
    </source>
</evidence>
<dbReference type="FunFam" id="2.60.40.10:FF:000607">
    <property type="entry name" value="Leukemia inhibitory factor receptor"/>
    <property type="match status" value="1"/>
</dbReference>
<dbReference type="CDD" id="cd00063">
    <property type="entry name" value="FN3"/>
    <property type="match status" value="2"/>
</dbReference>
<evidence type="ECO:0000256" key="7">
    <source>
        <dbReference type="ARBA" id="ARBA00023136"/>
    </source>
</evidence>
<dbReference type="InParanoid" id="A0A2I4BHJ9"/>
<keyword evidence="4 10" id="KW-0732">Signal</keyword>
<keyword evidence="8 13" id="KW-0675">Receptor</keyword>
<dbReference type="GO" id="GO:0005886">
    <property type="term" value="C:plasma membrane"/>
    <property type="evidence" value="ECO:0007669"/>
    <property type="project" value="UniProtKB-ARBA"/>
</dbReference>
<keyword evidence="7" id="KW-0472">Membrane</keyword>
<keyword evidence="9" id="KW-0325">Glycoprotein</keyword>
<keyword evidence="12" id="KW-1185">Reference proteome</keyword>
<comment type="subcellular location">
    <subcellularLocation>
        <location evidence="1">Membrane</location>
        <topology evidence="1">Single-pass type I membrane protein</topology>
    </subcellularLocation>
</comment>
<feature type="domain" description="Fibronectin type-III" evidence="11">
    <location>
        <begin position="319"/>
        <end position="409"/>
    </location>
</feature>
<dbReference type="STRING" id="52670.A0A2I4BHJ9"/>
<dbReference type="Gene3D" id="2.60.40.10">
    <property type="entry name" value="Immunoglobulins"/>
    <property type="match status" value="6"/>
</dbReference>
<keyword evidence="3" id="KW-0812">Transmembrane</keyword>
<dbReference type="AlphaFoldDB" id="A0A2I4BHJ9"/>
<feature type="signal peptide" evidence="10">
    <location>
        <begin position="1"/>
        <end position="25"/>
    </location>
</feature>
<dbReference type="Pfam" id="PF00041">
    <property type="entry name" value="fn3"/>
    <property type="match status" value="1"/>
</dbReference>
<reference evidence="13" key="1">
    <citation type="submission" date="2025-08" db="UniProtKB">
        <authorList>
            <consortium name="RefSeq"/>
        </authorList>
    </citation>
    <scope>IDENTIFICATION</scope>
    <source>
        <strain evidence="13">Quisiro</strain>
        <tissue evidence="13">Liver</tissue>
    </source>
</reference>
<dbReference type="InterPro" id="IPR040817">
    <property type="entry name" value="LIFR_D2"/>
</dbReference>
<protein>
    <submittedName>
        <fullName evidence="13">Oncostatin-M-specific receptor subunit beta</fullName>
    </submittedName>
</protein>
<dbReference type="SUPFAM" id="SSF49265">
    <property type="entry name" value="Fibronectin type III"/>
    <property type="match status" value="3"/>
</dbReference>
<evidence type="ECO:0000256" key="4">
    <source>
        <dbReference type="ARBA" id="ARBA00022729"/>
    </source>
</evidence>
<comment type="similarity">
    <text evidence="2">Belongs to the type I cytokine receptor family. Type 2 subfamily.</text>
</comment>